<evidence type="ECO:0000256" key="1">
    <source>
        <dbReference type="SAM" id="SignalP"/>
    </source>
</evidence>
<feature type="chain" id="PRO_5016429310" description="Secreted protein" evidence="1">
    <location>
        <begin position="29"/>
        <end position="165"/>
    </location>
</feature>
<evidence type="ECO:0000313" key="2">
    <source>
        <dbReference type="EMBL" id="PXX66730.1"/>
    </source>
</evidence>
<protein>
    <recommendedName>
        <fullName evidence="4">Secreted protein</fullName>
    </recommendedName>
</protein>
<feature type="signal peptide" evidence="1">
    <location>
        <begin position="1"/>
        <end position="28"/>
    </location>
</feature>
<evidence type="ECO:0000313" key="3">
    <source>
        <dbReference type="Proteomes" id="UP000247569"/>
    </source>
</evidence>
<dbReference type="Proteomes" id="UP000247569">
    <property type="component" value="Unassembled WGS sequence"/>
</dbReference>
<dbReference type="AlphaFoldDB" id="A0A318K5K1"/>
<dbReference type="RefSeq" id="WP_110293505.1">
    <property type="nucleotide sequence ID" value="NZ_QJKF01000003.1"/>
</dbReference>
<name>A0A318K5K1_9NOCA</name>
<sequence>MRSIAALTTAALGALSIAGLVGSGIAAAAPDSIEALEVGDCINYTDRAGTPADCDSLAANYRLVEKTRAGACSDPAATVQFSSGDANGNVSPTYCFVFDWRVGTCYDFTRDGGFPKRDCAAPGNHIGRVTSVHEGVADYGVCQPQEGGLTNDKLGLTVCYAAVRG</sequence>
<evidence type="ECO:0008006" key="4">
    <source>
        <dbReference type="Google" id="ProtNLM"/>
    </source>
</evidence>
<reference evidence="2 3" key="1">
    <citation type="submission" date="2018-05" db="EMBL/GenBank/DDBJ databases">
        <title>Genomic Encyclopedia of Type Strains, Phase IV (KMG-IV): sequencing the most valuable type-strain genomes for metagenomic binning, comparative biology and taxonomic classification.</title>
        <authorList>
            <person name="Goeker M."/>
        </authorList>
    </citation>
    <scope>NUCLEOTIDE SEQUENCE [LARGE SCALE GENOMIC DNA]</scope>
    <source>
        <strain evidence="2 3">DSM 44704</strain>
    </source>
</reference>
<gene>
    <name evidence="2" type="ORF">DFR70_103480</name>
</gene>
<keyword evidence="3" id="KW-1185">Reference proteome</keyword>
<dbReference type="OrthoDB" id="4556875at2"/>
<proteinExistence type="predicted"/>
<comment type="caution">
    <text evidence="2">The sequence shown here is derived from an EMBL/GenBank/DDBJ whole genome shotgun (WGS) entry which is preliminary data.</text>
</comment>
<dbReference type="EMBL" id="QJKF01000003">
    <property type="protein sequence ID" value="PXX66730.1"/>
    <property type="molecule type" value="Genomic_DNA"/>
</dbReference>
<organism evidence="2 3">
    <name type="scientific">Nocardia tenerifensis</name>
    <dbReference type="NCBI Taxonomy" id="228006"/>
    <lineage>
        <taxon>Bacteria</taxon>
        <taxon>Bacillati</taxon>
        <taxon>Actinomycetota</taxon>
        <taxon>Actinomycetes</taxon>
        <taxon>Mycobacteriales</taxon>
        <taxon>Nocardiaceae</taxon>
        <taxon>Nocardia</taxon>
    </lineage>
</organism>
<keyword evidence="1" id="KW-0732">Signal</keyword>
<accession>A0A318K5K1</accession>